<dbReference type="Gene3D" id="3.40.50.300">
    <property type="entry name" value="P-loop containing nucleotide triphosphate hydrolases"/>
    <property type="match status" value="2"/>
</dbReference>
<dbReference type="InterPro" id="IPR004589">
    <property type="entry name" value="DNA_helicase_ATP-dep_RecQ"/>
</dbReference>
<name>A0ABT7PS74_9BACT</name>
<feature type="domain" description="Helicase ATP-binding" evidence="10">
    <location>
        <begin position="70"/>
        <end position="238"/>
    </location>
</feature>
<keyword evidence="4 12" id="KW-0347">Helicase</keyword>
<protein>
    <recommendedName>
        <fullName evidence="9">DNA 3'-5' helicase</fullName>
        <ecNumber evidence="9">5.6.2.4</ecNumber>
    </recommendedName>
</protein>
<dbReference type="EMBL" id="JASZZN010000038">
    <property type="protein sequence ID" value="MDM4019344.1"/>
    <property type="molecule type" value="Genomic_DNA"/>
</dbReference>
<dbReference type="PROSITE" id="PS51192">
    <property type="entry name" value="HELICASE_ATP_BIND_1"/>
    <property type="match status" value="1"/>
</dbReference>
<keyword evidence="6" id="KW-0238">DNA-binding</keyword>
<dbReference type="NCBIfam" id="TIGR00614">
    <property type="entry name" value="recQ_fam"/>
    <property type="match status" value="1"/>
</dbReference>
<evidence type="ECO:0000256" key="9">
    <source>
        <dbReference type="ARBA" id="ARBA00034808"/>
    </source>
</evidence>
<dbReference type="SUPFAM" id="SSF52540">
    <property type="entry name" value="P-loop containing nucleoside triphosphate hydrolases"/>
    <property type="match status" value="1"/>
</dbReference>
<gene>
    <name evidence="12" type="ORF">QTN89_28070</name>
</gene>
<evidence type="ECO:0000313" key="13">
    <source>
        <dbReference type="Proteomes" id="UP001239462"/>
    </source>
</evidence>
<dbReference type="Pfam" id="PF00270">
    <property type="entry name" value="DEAD"/>
    <property type="match status" value="1"/>
</dbReference>
<evidence type="ECO:0000313" key="12">
    <source>
        <dbReference type="EMBL" id="MDM4019344.1"/>
    </source>
</evidence>
<evidence type="ECO:0000259" key="10">
    <source>
        <dbReference type="PROSITE" id="PS51192"/>
    </source>
</evidence>
<evidence type="ECO:0000256" key="5">
    <source>
        <dbReference type="ARBA" id="ARBA00022840"/>
    </source>
</evidence>
<evidence type="ECO:0000256" key="8">
    <source>
        <dbReference type="ARBA" id="ARBA00034617"/>
    </source>
</evidence>
<accession>A0ABT7PS74</accession>
<dbReference type="SMART" id="SM00490">
    <property type="entry name" value="HELICc"/>
    <property type="match status" value="1"/>
</dbReference>
<dbReference type="Pfam" id="PF00271">
    <property type="entry name" value="Helicase_C"/>
    <property type="match status" value="1"/>
</dbReference>
<keyword evidence="13" id="KW-1185">Reference proteome</keyword>
<dbReference type="PROSITE" id="PS51194">
    <property type="entry name" value="HELICASE_CTER"/>
    <property type="match status" value="1"/>
</dbReference>
<evidence type="ECO:0000256" key="1">
    <source>
        <dbReference type="ARBA" id="ARBA00005446"/>
    </source>
</evidence>
<keyword evidence="3 12" id="KW-0378">Hydrolase</keyword>
<evidence type="ECO:0000256" key="3">
    <source>
        <dbReference type="ARBA" id="ARBA00022801"/>
    </source>
</evidence>
<dbReference type="InterPro" id="IPR001650">
    <property type="entry name" value="Helicase_C-like"/>
</dbReference>
<keyword evidence="2" id="KW-0547">Nucleotide-binding</keyword>
<evidence type="ECO:0000256" key="6">
    <source>
        <dbReference type="ARBA" id="ARBA00023125"/>
    </source>
</evidence>
<evidence type="ECO:0000256" key="7">
    <source>
        <dbReference type="ARBA" id="ARBA00023235"/>
    </source>
</evidence>
<dbReference type="PANTHER" id="PTHR13710:SF105">
    <property type="entry name" value="ATP-DEPENDENT DNA HELICASE Q1"/>
    <property type="match status" value="1"/>
</dbReference>
<evidence type="ECO:0000256" key="2">
    <source>
        <dbReference type="ARBA" id="ARBA00022741"/>
    </source>
</evidence>
<evidence type="ECO:0000256" key="4">
    <source>
        <dbReference type="ARBA" id="ARBA00022806"/>
    </source>
</evidence>
<dbReference type="PANTHER" id="PTHR13710">
    <property type="entry name" value="DNA HELICASE RECQ FAMILY MEMBER"/>
    <property type="match status" value="1"/>
</dbReference>
<keyword evidence="7" id="KW-0413">Isomerase</keyword>
<comment type="similarity">
    <text evidence="1">Belongs to the helicase family. RecQ subfamily.</text>
</comment>
<sequence>MIAPIGVFPNVHVWATSNSVDSNAAKGARGAEMKGDEMEIAGTESLRKARSVLRDQFQLNDFRDGQAQVVTRLLEGKNVAAVFPTGGGKSLCYQLPSQMLEGTTVVVSPLIALMKDQCDALATRGIHAARLDSSLSDQEFRDSIRGIRDGSIRLLYVAPERFFNERFIATVGSLNVSLFAVDEAHCISQWGHNFRPDYLKLAELAKRLKADRVLALTATATPEVLDDIRNAFDIEPDDAICTPFHRPNLKIRSSIVSRSEQYPELKERLIGRPRGATLVYVSKQKTAEEIAERLCEDGIEATAYHAGMSAEDRADIQQQFLASVDGVIVATIAFGMGIDKSNIRYVYHFNPPQSIEAYAQEIGRAGRDGEASICELLLVPEDRVVLENFSFGDTPSRHGVGRLLEFLCGQPDEFFLSHYKLSFETDIRILVVRTLLTYLEIDGWLESTSPRYDTYKIYPKVTSKAILNNFDGERREFLAGLLGQLTKGRKYFYLNMAAACKALGQPRSRLVKAVEFMAAQNWIDVNVKDLVHGYRWLKRIDQPKVIADDCYERVMNRERSQVARIDEVFDIARATKCQANHLASHFGQPMDQDCGQCTYCIGDGPRQIPRTDQRVIGDAVKRAIEQVAREYPDHFTTARQRARFLCGLSSPKMVRSRLSRHASFGVCEQIPFEDVLKQV</sequence>
<proteinExistence type="inferred from homology"/>
<feature type="domain" description="Helicase C-terminal" evidence="11">
    <location>
        <begin position="264"/>
        <end position="422"/>
    </location>
</feature>
<dbReference type="InterPro" id="IPR036388">
    <property type="entry name" value="WH-like_DNA-bd_sf"/>
</dbReference>
<dbReference type="InterPro" id="IPR014001">
    <property type="entry name" value="Helicase_ATP-bd"/>
</dbReference>
<comment type="catalytic activity">
    <reaction evidence="8">
        <text>Couples ATP hydrolysis with the unwinding of duplex DNA by translocating in the 3'-5' direction.</text>
        <dbReference type="EC" id="5.6.2.4"/>
    </reaction>
</comment>
<keyword evidence="5" id="KW-0067">ATP-binding</keyword>
<organism evidence="12 13">
    <name type="scientific">Roseiconus lacunae</name>
    <dbReference type="NCBI Taxonomy" id="2605694"/>
    <lineage>
        <taxon>Bacteria</taxon>
        <taxon>Pseudomonadati</taxon>
        <taxon>Planctomycetota</taxon>
        <taxon>Planctomycetia</taxon>
        <taxon>Pirellulales</taxon>
        <taxon>Pirellulaceae</taxon>
        <taxon>Roseiconus</taxon>
    </lineage>
</organism>
<dbReference type="GO" id="GO:0003678">
    <property type="term" value="F:DNA helicase activity"/>
    <property type="evidence" value="ECO:0007669"/>
    <property type="project" value="UniProtKB-EC"/>
</dbReference>
<dbReference type="RefSeq" id="WP_289167471.1">
    <property type="nucleotide sequence ID" value="NZ_JASZZN010000038.1"/>
</dbReference>
<dbReference type="InterPro" id="IPR011545">
    <property type="entry name" value="DEAD/DEAH_box_helicase_dom"/>
</dbReference>
<reference evidence="12 13" key="1">
    <citation type="submission" date="2023-06" db="EMBL/GenBank/DDBJ databases">
        <title>Roseiconus lacunae JC819 isolated from Gulf of Mannar region, Tamil Nadu.</title>
        <authorList>
            <person name="Pk S."/>
            <person name="Ch S."/>
            <person name="Ch V.R."/>
        </authorList>
    </citation>
    <scope>NUCLEOTIDE SEQUENCE [LARGE SCALE GENOMIC DNA]</scope>
    <source>
        <strain evidence="12 13">JC819</strain>
    </source>
</reference>
<comment type="caution">
    <text evidence="12">The sequence shown here is derived from an EMBL/GenBank/DDBJ whole genome shotgun (WGS) entry which is preliminary data.</text>
</comment>
<dbReference type="EC" id="5.6.2.4" evidence="9"/>
<evidence type="ECO:0000259" key="11">
    <source>
        <dbReference type="PROSITE" id="PS51194"/>
    </source>
</evidence>
<dbReference type="SMART" id="SM00487">
    <property type="entry name" value="DEXDc"/>
    <property type="match status" value="1"/>
</dbReference>
<dbReference type="Gene3D" id="1.10.10.10">
    <property type="entry name" value="Winged helix-like DNA-binding domain superfamily/Winged helix DNA-binding domain"/>
    <property type="match status" value="1"/>
</dbReference>
<dbReference type="CDD" id="cd17920">
    <property type="entry name" value="DEXHc_RecQ"/>
    <property type="match status" value="1"/>
</dbReference>
<dbReference type="GO" id="GO:0016787">
    <property type="term" value="F:hydrolase activity"/>
    <property type="evidence" value="ECO:0007669"/>
    <property type="project" value="UniProtKB-KW"/>
</dbReference>
<dbReference type="InterPro" id="IPR027417">
    <property type="entry name" value="P-loop_NTPase"/>
</dbReference>
<dbReference type="Proteomes" id="UP001239462">
    <property type="component" value="Unassembled WGS sequence"/>
</dbReference>